<dbReference type="GO" id="GO:0032049">
    <property type="term" value="P:cardiolipin biosynthetic process"/>
    <property type="evidence" value="ECO:0007669"/>
    <property type="project" value="UniProtKB-ARBA"/>
</dbReference>
<feature type="domain" description="PLD phosphodiesterase" evidence="2">
    <location>
        <begin position="638"/>
        <end position="665"/>
    </location>
</feature>
<feature type="domain" description="PLD phosphodiesterase" evidence="2">
    <location>
        <begin position="396"/>
        <end position="423"/>
    </location>
</feature>
<evidence type="ECO:0000256" key="1">
    <source>
        <dbReference type="SAM" id="MobiDB-lite"/>
    </source>
</evidence>
<sequence>MSAGSGLWAAEDARTLYDRYLAAYKNYQEAVARNAPEAEVKALAAAFNQARAAYEGAVATGESAPAVVDDWATNDEVALPTPNGAGATESAPVPEATTSAPDKMPPALSSTLKDLWSDKGPKIADKAIKTLERFAAAHATTVYGAQARYEIAKAHEYLRGDTAAAVKVLTEVAADPNAGKYARLAQDRLRYLEATRQYVQWKVTLDQRRDAMEAAYASYRKTSWLAIPVKAFRWTGYVGKLLSFQRALNDFEAFELKYESIAAPYVPPVDVVFNLFPGTRGARDDHAVVRLIYDNNQAWYARWKILSEAKTSIDLQYFIVEDDIFGMALCGLLLRKAKAGLKIRFMMDARGTKGFTRKLMGQDFIQELVTYPNVEVKTFNPIHQDLGTAIFDLRLIMASNHDKIIVVDGEYSIIGGRNVSSHYYVNPEDMPDCYRDCDVLIRSQAVAQQLAAAFEEEFTPLKQYSITKDLWGNIDIMSRELEAAVTTMDQYIRGRGVYQPAKADRRTSKALEEFNAELKQYKSMTGFEQAELLGGAHTAPVKIIDKHSLYGPRNDIADQLIRFIDGSRREIVIQNPYVVLTERAEAALKRAARRGVRILIHTNSPASTDSLATQAMFYADWKRILKEIPTCRIFTYYGKRKLHAKNFVFDGKIGIVGTYNMDYLSQDVNSEVVAAIKSTAFARELRNEILGDIARSKEYKIAVDADGQVTAVFGPDDLPGKKMWLMKALSKLTFLKKII</sequence>
<dbReference type="AlphaFoldDB" id="A0A367ZQX4"/>
<dbReference type="EMBL" id="QOQW01000010">
    <property type="protein sequence ID" value="RCK79762.1"/>
    <property type="molecule type" value="Genomic_DNA"/>
</dbReference>
<evidence type="ECO:0000313" key="3">
    <source>
        <dbReference type="EMBL" id="RCK79762.1"/>
    </source>
</evidence>
<accession>A0A367ZQX4</accession>
<evidence type="ECO:0000313" key="4">
    <source>
        <dbReference type="Proteomes" id="UP000252355"/>
    </source>
</evidence>
<organism evidence="3 4">
    <name type="scientific">Candidatus Ozemobacter sibiricus</name>
    <dbReference type="NCBI Taxonomy" id="2268124"/>
    <lineage>
        <taxon>Bacteria</taxon>
        <taxon>Candidatus Ozemobacteria</taxon>
        <taxon>Candidatus Ozemobacterales</taxon>
        <taxon>Candidatus Ozemobacteraceae</taxon>
        <taxon>Candidatus Ozemobacter</taxon>
    </lineage>
</organism>
<dbReference type="PROSITE" id="PS50035">
    <property type="entry name" value="PLD"/>
    <property type="match status" value="2"/>
</dbReference>
<reference evidence="3 4" key="1">
    <citation type="submission" date="2018-05" db="EMBL/GenBank/DDBJ databases">
        <title>A metagenomic window into the 2 km-deep terrestrial subsurface aquifer revealed taxonomically and functionally diverse microbial community comprising novel uncultured bacterial lineages.</title>
        <authorList>
            <person name="Kadnikov V.V."/>
            <person name="Mardanov A.V."/>
            <person name="Beletsky A.V."/>
            <person name="Banks D."/>
            <person name="Pimenov N.V."/>
            <person name="Frank Y.A."/>
            <person name="Karnachuk O.V."/>
            <person name="Ravin N.V."/>
        </authorList>
    </citation>
    <scope>NUCLEOTIDE SEQUENCE [LARGE SCALE GENOMIC DNA]</scope>
    <source>
        <strain evidence="3">BY5</strain>
    </source>
</reference>
<dbReference type="Pfam" id="PF13091">
    <property type="entry name" value="PLDc_2"/>
    <property type="match status" value="2"/>
</dbReference>
<dbReference type="InterPro" id="IPR001736">
    <property type="entry name" value="PLipase_D/transphosphatidylase"/>
</dbReference>
<dbReference type="SUPFAM" id="SSF56024">
    <property type="entry name" value="Phospholipase D/nuclease"/>
    <property type="match status" value="2"/>
</dbReference>
<dbReference type="PANTHER" id="PTHR21248">
    <property type="entry name" value="CARDIOLIPIN SYNTHASE"/>
    <property type="match status" value="1"/>
</dbReference>
<dbReference type="GO" id="GO:0030572">
    <property type="term" value="F:phosphatidyltransferase activity"/>
    <property type="evidence" value="ECO:0007669"/>
    <property type="project" value="UniProtKB-ARBA"/>
</dbReference>
<name>A0A367ZQX4_9BACT</name>
<dbReference type="PANTHER" id="PTHR21248:SF12">
    <property type="entry name" value="CARDIOLIPIN SYNTHASE C"/>
    <property type="match status" value="1"/>
</dbReference>
<protein>
    <recommendedName>
        <fullName evidence="2">PLD phosphodiesterase domain-containing protein</fullName>
    </recommendedName>
</protein>
<dbReference type="Gene3D" id="1.25.40.10">
    <property type="entry name" value="Tetratricopeptide repeat domain"/>
    <property type="match status" value="1"/>
</dbReference>
<evidence type="ECO:0000259" key="2">
    <source>
        <dbReference type="PROSITE" id="PS50035"/>
    </source>
</evidence>
<gene>
    <name evidence="3" type="ORF">OZSIB_3916</name>
</gene>
<dbReference type="Gene3D" id="3.30.870.10">
    <property type="entry name" value="Endonuclease Chain A"/>
    <property type="match status" value="2"/>
</dbReference>
<dbReference type="InterPro" id="IPR011990">
    <property type="entry name" value="TPR-like_helical_dom_sf"/>
</dbReference>
<comment type="caution">
    <text evidence="3">The sequence shown here is derived from an EMBL/GenBank/DDBJ whole genome shotgun (WGS) entry which is preliminary data.</text>
</comment>
<proteinExistence type="predicted"/>
<feature type="region of interest" description="Disordered" evidence="1">
    <location>
        <begin position="76"/>
        <end position="111"/>
    </location>
</feature>
<dbReference type="InterPro" id="IPR025202">
    <property type="entry name" value="PLD-like_dom"/>
</dbReference>
<dbReference type="SMART" id="SM00155">
    <property type="entry name" value="PLDc"/>
    <property type="match status" value="2"/>
</dbReference>
<dbReference type="Proteomes" id="UP000252355">
    <property type="component" value="Unassembled WGS sequence"/>
</dbReference>